<dbReference type="GO" id="GO:0005886">
    <property type="term" value="C:plasma membrane"/>
    <property type="evidence" value="ECO:0007669"/>
    <property type="project" value="UniProtKB-SubCell"/>
</dbReference>
<dbReference type="OrthoDB" id="1123412at2"/>
<feature type="domain" description="Cardiolipin synthase N-terminal" evidence="7">
    <location>
        <begin position="23"/>
        <end position="64"/>
    </location>
</feature>
<dbReference type="RefSeq" id="WP_110473832.1">
    <property type="nucleotide sequence ID" value="NZ_BMWQ01000001.1"/>
</dbReference>
<name>A0A2V4Y1X5_9FLAO</name>
<evidence type="ECO:0000256" key="5">
    <source>
        <dbReference type="ARBA" id="ARBA00023136"/>
    </source>
</evidence>
<evidence type="ECO:0000259" key="7">
    <source>
        <dbReference type="Pfam" id="PF13396"/>
    </source>
</evidence>
<evidence type="ECO:0000256" key="6">
    <source>
        <dbReference type="SAM" id="Phobius"/>
    </source>
</evidence>
<gene>
    <name evidence="8" type="ORF">DFQ11_101273</name>
</gene>
<accession>A0A2V4Y1X5</accession>
<evidence type="ECO:0000256" key="1">
    <source>
        <dbReference type="ARBA" id="ARBA00004651"/>
    </source>
</evidence>
<evidence type="ECO:0000313" key="9">
    <source>
        <dbReference type="Proteomes" id="UP000248054"/>
    </source>
</evidence>
<evidence type="ECO:0000256" key="2">
    <source>
        <dbReference type="ARBA" id="ARBA00022475"/>
    </source>
</evidence>
<proteinExistence type="predicted"/>
<keyword evidence="5 6" id="KW-0472">Membrane</keyword>
<evidence type="ECO:0000256" key="4">
    <source>
        <dbReference type="ARBA" id="ARBA00022989"/>
    </source>
</evidence>
<feature type="transmembrane region" description="Helical" evidence="6">
    <location>
        <begin position="44"/>
        <end position="63"/>
    </location>
</feature>
<dbReference type="EMBL" id="QJTD01000001">
    <property type="protein sequence ID" value="PYE82844.1"/>
    <property type="molecule type" value="Genomic_DNA"/>
</dbReference>
<evidence type="ECO:0000256" key="3">
    <source>
        <dbReference type="ARBA" id="ARBA00022692"/>
    </source>
</evidence>
<keyword evidence="4 6" id="KW-1133">Transmembrane helix</keyword>
<protein>
    <submittedName>
        <fullName evidence="8">Phospholipase D-like protein</fullName>
    </submittedName>
</protein>
<dbReference type="Pfam" id="PF13396">
    <property type="entry name" value="PLDc_N"/>
    <property type="match status" value="1"/>
</dbReference>
<dbReference type="InterPro" id="IPR027379">
    <property type="entry name" value="CLS_N"/>
</dbReference>
<dbReference type="AlphaFoldDB" id="A0A2V4Y1X5"/>
<comment type="subcellular location">
    <subcellularLocation>
        <location evidence="1">Cell membrane</location>
        <topology evidence="1">Multi-pass membrane protein</topology>
    </subcellularLocation>
</comment>
<evidence type="ECO:0000313" key="8">
    <source>
        <dbReference type="EMBL" id="PYE82844.1"/>
    </source>
</evidence>
<feature type="transmembrane region" description="Helical" evidence="6">
    <location>
        <begin position="12"/>
        <end position="32"/>
    </location>
</feature>
<reference evidence="8 9" key="1">
    <citation type="submission" date="2018-06" db="EMBL/GenBank/DDBJ databases">
        <title>Genomic Encyclopedia of Type Strains, Phase III (KMG-III): the genomes of soil and plant-associated and newly described type strains.</title>
        <authorList>
            <person name="Whitman W."/>
        </authorList>
    </citation>
    <scope>NUCLEOTIDE SEQUENCE [LARGE SCALE GENOMIC DNA]</scope>
    <source>
        <strain evidence="8 9">CECT 7945</strain>
    </source>
</reference>
<keyword evidence="3 6" id="KW-0812">Transmembrane</keyword>
<keyword evidence="2" id="KW-1003">Cell membrane</keyword>
<dbReference type="Proteomes" id="UP000248054">
    <property type="component" value="Unassembled WGS sequence"/>
</dbReference>
<keyword evidence="9" id="KW-1185">Reference proteome</keyword>
<organism evidence="8 9">
    <name type="scientific">Winogradskyella epiphytica</name>
    <dbReference type="NCBI Taxonomy" id="262005"/>
    <lineage>
        <taxon>Bacteria</taxon>
        <taxon>Pseudomonadati</taxon>
        <taxon>Bacteroidota</taxon>
        <taxon>Flavobacteriia</taxon>
        <taxon>Flavobacteriales</taxon>
        <taxon>Flavobacteriaceae</taxon>
        <taxon>Winogradskyella</taxon>
    </lineage>
</organism>
<sequence>MTDLLMIGPWQLIIIGLTLLGFVFTLVALIDILKSDFKGNNKIVWVLVVLFGSLLGVILYFVIGKNQKVGFNDNNPSLNQ</sequence>
<comment type="caution">
    <text evidence="8">The sequence shown here is derived from an EMBL/GenBank/DDBJ whole genome shotgun (WGS) entry which is preliminary data.</text>
</comment>